<keyword evidence="1" id="KW-0472">Membrane</keyword>
<feature type="transmembrane region" description="Helical" evidence="1">
    <location>
        <begin position="42"/>
        <end position="61"/>
    </location>
</feature>
<dbReference type="RefSeq" id="WP_067089648.1">
    <property type="nucleotide sequence ID" value="NZ_LWMV01000083.1"/>
</dbReference>
<dbReference type="EMBL" id="LWMV01000083">
    <property type="protein sequence ID" value="KZX14550.1"/>
    <property type="molecule type" value="Genomic_DNA"/>
</dbReference>
<dbReference type="Proteomes" id="UP000077245">
    <property type="component" value="Unassembled WGS sequence"/>
</dbReference>
<dbReference type="OrthoDB" id="53264at2157"/>
<dbReference type="InterPro" id="IPR019216">
    <property type="entry name" value="DUF2116_treble_clef"/>
</dbReference>
<keyword evidence="1" id="KW-0812">Transmembrane</keyword>
<sequence length="66" mass="7453">MVDVHKHCPICGTPIPLDELTCSNKCQIEYNNRVAKSKKSRLMSFAIMVLFILAGVAFVLFRNNII</sequence>
<proteinExistence type="predicted"/>
<reference evidence="2 3" key="1">
    <citation type="submission" date="2016-04" db="EMBL/GenBank/DDBJ databases">
        <title>Genome sequence of Methanobrevibacter curvatus DSM 11111.</title>
        <authorList>
            <person name="Poehlein A."/>
            <person name="Seedorf H."/>
            <person name="Daniel R."/>
        </authorList>
    </citation>
    <scope>NUCLEOTIDE SEQUENCE [LARGE SCALE GENOMIC DNA]</scope>
    <source>
        <strain evidence="2 3">DSM 11111</strain>
    </source>
</reference>
<dbReference type="PATRIC" id="fig|49547.3.peg.459"/>
<dbReference type="Pfam" id="PF09889">
    <property type="entry name" value="DUF2116"/>
    <property type="match status" value="1"/>
</dbReference>
<evidence type="ECO:0000313" key="2">
    <source>
        <dbReference type="EMBL" id="KZX14550.1"/>
    </source>
</evidence>
<keyword evidence="1" id="KW-1133">Transmembrane helix</keyword>
<keyword evidence="3" id="KW-1185">Reference proteome</keyword>
<evidence type="ECO:0000313" key="3">
    <source>
        <dbReference type="Proteomes" id="UP000077245"/>
    </source>
</evidence>
<comment type="caution">
    <text evidence="2">The sequence shown here is derived from an EMBL/GenBank/DDBJ whole genome shotgun (WGS) entry which is preliminary data.</text>
</comment>
<protein>
    <recommendedName>
        <fullName evidence="4">DUF2116 family Zn-ribbon domain-containing protein</fullName>
    </recommendedName>
</protein>
<evidence type="ECO:0000256" key="1">
    <source>
        <dbReference type="SAM" id="Phobius"/>
    </source>
</evidence>
<accession>A0A166CIP2</accession>
<evidence type="ECO:0008006" key="4">
    <source>
        <dbReference type="Google" id="ProtNLM"/>
    </source>
</evidence>
<dbReference type="PIRSF" id="PIRSF004990">
    <property type="entry name" value="UCP004990"/>
    <property type="match status" value="1"/>
</dbReference>
<organism evidence="2 3">
    <name type="scientific">Methanobrevibacter curvatus</name>
    <dbReference type="NCBI Taxonomy" id="49547"/>
    <lineage>
        <taxon>Archaea</taxon>
        <taxon>Methanobacteriati</taxon>
        <taxon>Methanobacteriota</taxon>
        <taxon>Methanomada group</taxon>
        <taxon>Methanobacteria</taxon>
        <taxon>Methanobacteriales</taxon>
        <taxon>Methanobacteriaceae</taxon>
        <taxon>Methanobrevibacter</taxon>
    </lineage>
</organism>
<gene>
    <name evidence="2" type="ORF">MBCUR_04420</name>
</gene>
<name>A0A166CIP2_9EURY</name>
<dbReference type="AlphaFoldDB" id="A0A166CIP2"/>